<name>A0A4Y8WIU9_9VIBR</name>
<dbReference type="Pfam" id="PF00196">
    <property type="entry name" value="GerE"/>
    <property type="match status" value="1"/>
</dbReference>
<dbReference type="InterPro" id="IPR036388">
    <property type="entry name" value="WH-like_DNA-bd_sf"/>
</dbReference>
<dbReference type="PRINTS" id="PR00038">
    <property type="entry name" value="HTHLUXR"/>
</dbReference>
<sequence>MLEDLIHKLIDCHSVNELVERALKASHKLGFEHFAFGHQQYSLSEGKRIHLLNSYPKQWNKLYLDNQFVQVDPVVSYGARTSQPLLWSNVRHISKEFWEEARTFDLAIGWSKANHDHKGGASLVSISRSHNELTKAELKQTTPYLLWATSLFEHKYWQLHTTERTSKTLLTKREQEILKWSGIGKTVFEISVILGISERTVSFHLTNAAKKLNASNKTSSVAKAIVLGLIEL</sequence>
<dbReference type="OrthoDB" id="9774661at2"/>
<evidence type="ECO:0000313" key="6">
    <source>
        <dbReference type="Proteomes" id="UP000297753"/>
    </source>
</evidence>
<dbReference type="SMART" id="SM00421">
    <property type="entry name" value="HTH_LUXR"/>
    <property type="match status" value="1"/>
</dbReference>
<gene>
    <name evidence="5" type="ORF">ELS82_04740</name>
</gene>
<keyword evidence="1" id="KW-0805">Transcription regulation</keyword>
<keyword evidence="3" id="KW-0804">Transcription</keyword>
<dbReference type="PANTHER" id="PTHR44688:SF16">
    <property type="entry name" value="DNA-BINDING TRANSCRIPTIONAL ACTIVATOR DEVR_DOSR"/>
    <property type="match status" value="1"/>
</dbReference>
<comment type="caution">
    <text evidence="5">The sequence shown here is derived from an EMBL/GenBank/DDBJ whole genome shotgun (WGS) entry which is preliminary data.</text>
</comment>
<dbReference type="RefSeq" id="WP_134834435.1">
    <property type="nucleotide sequence ID" value="NZ_SATR01000004.1"/>
</dbReference>
<accession>A0A4Y8WIU9</accession>
<dbReference type="PROSITE" id="PS50043">
    <property type="entry name" value="HTH_LUXR_2"/>
    <property type="match status" value="1"/>
</dbReference>
<feature type="domain" description="HTH luxR-type" evidence="4">
    <location>
        <begin position="163"/>
        <end position="228"/>
    </location>
</feature>
<evidence type="ECO:0000256" key="1">
    <source>
        <dbReference type="ARBA" id="ARBA00023015"/>
    </source>
</evidence>
<dbReference type="GO" id="GO:0006355">
    <property type="term" value="P:regulation of DNA-templated transcription"/>
    <property type="evidence" value="ECO:0007669"/>
    <property type="project" value="InterPro"/>
</dbReference>
<dbReference type="InterPro" id="IPR005143">
    <property type="entry name" value="TF_LuxR_autoind-bd_dom"/>
</dbReference>
<dbReference type="CDD" id="cd06170">
    <property type="entry name" value="LuxR_C_like"/>
    <property type="match status" value="1"/>
</dbReference>
<dbReference type="GO" id="GO:0003677">
    <property type="term" value="F:DNA binding"/>
    <property type="evidence" value="ECO:0007669"/>
    <property type="project" value="UniProtKB-KW"/>
</dbReference>
<evidence type="ECO:0000259" key="4">
    <source>
        <dbReference type="PROSITE" id="PS50043"/>
    </source>
</evidence>
<keyword evidence="6" id="KW-1185">Reference proteome</keyword>
<evidence type="ECO:0000256" key="2">
    <source>
        <dbReference type="ARBA" id="ARBA00023125"/>
    </source>
</evidence>
<dbReference type="SUPFAM" id="SSF75516">
    <property type="entry name" value="Pheromone-binding domain of LuxR-like quorum-sensing transcription factors"/>
    <property type="match status" value="1"/>
</dbReference>
<dbReference type="InterPro" id="IPR000792">
    <property type="entry name" value="Tscrpt_reg_LuxR_C"/>
</dbReference>
<keyword evidence="2" id="KW-0238">DNA-binding</keyword>
<organism evidence="5 6">
    <name type="scientific">Vibrio ouci</name>
    <dbReference type="NCBI Taxonomy" id="2499078"/>
    <lineage>
        <taxon>Bacteria</taxon>
        <taxon>Pseudomonadati</taxon>
        <taxon>Pseudomonadota</taxon>
        <taxon>Gammaproteobacteria</taxon>
        <taxon>Vibrionales</taxon>
        <taxon>Vibrionaceae</taxon>
        <taxon>Vibrio</taxon>
    </lineage>
</organism>
<reference evidence="5 6" key="1">
    <citation type="submission" date="2019-01" db="EMBL/GenBank/DDBJ databases">
        <title>Vibrio BEI176 sp. nov, a marine bacterium isolated from China: eastern marignal seas.</title>
        <authorList>
            <person name="Li B."/>
        </authorList>
    </citation>
    <scope>NUCLEOTIDE SEQUENCE [LARGE SCALE GENOMIC DNA]</scope>
    <source>
        <strain evidence="5 6">BEI176</strain>
    </source>
</reference>
<dbReference type="SUPFAM" id="SSF46894">
    <property type="entry name" value="C-terminal effector domain of the bipartite response regulators"/>
    <property type="match status" value="1"/>
</dbReference>
<proteinExistence type="predicted"/>
<dbReference type="InterPro" id="IPR036693">
    <property type="entry name" value="TF_LuxR_autoind-bd_dom_sf"/>
</dbReference>
<dbReference type="AlphaFoldDB" id="A0A4Y8WIU9"/>
<dbReference type="Proteomes" id="UP000297753">
    <property type="component" value="Unassembled WGS sequence"/>
</dbReference>
<dbReference type="Gene3D" id="1.10.10.10">
    <property type="entry name" value="Winged helix-like DNA-binding domain superfamily/Winged helix DNA-binding domain"/>
    <property type="match status" value="1"/>
</dbReference>
<dbReference type="PANTHER" id="PTHR44688">
    <property type="entry name" value="DNA-BINDING TRANSCRIPTIONAL ACTIVATOR DEVR_DOSR"/>
    <property type="match status" value="1"/>
</dbReference>
<dbReference type="InterPro" id="IPR016032">
    <property type="entry name" value="Sig_transdc_resp-reg_C-effctor"/>
</dbReference>
<dbReference type="Pfam" id="PF03472">
    <property type="entry name" value="Autoind_bind"/>
    <property type="match status" value="1"/>
</dbReference>
<dbReference type="EMBL" id="SATR01000004">
    <property type="protein sequence ID" value="TFH92850.1"/>
    <property type="molecule type" value="Genomic_DNA"/>
</dbReference>
<protein>
    <submittedName>
        <fullName evidence="5">LuxR family transcriptional regulator</fullName>
    </submittedName>
</protein>
<evidence type="ECO:0000256" key="3">
    <source>
        <dbReference type="ARBA" id="ARBA00023163"/>
    </source>
</evidence>
<evidence type="ECO:0000313" key="5">
    <source>
        <dbReference type="EMBL" id="TFH92850.1"/>
    </source>
</evidence>
<dbReference type="Gene3D" id="3.30.450.80">
    <property type="entry name" value="Transcription factor LuxR-like, autoinducer-binding domain"/>
    <property type="match status" value="1"/>
</dbReference>
<dbReference type="PROSITE" id="PS00622">
    <property type="entry name" value="HTH_LUXR_1"/>
    <property type="match status" value="1"/>
</dbReference>